<feature type="region of interest" description="Disordered" evidence="1">
    <location>
        <begin position="104"/>
        <end position="130"/>
    </location>
</feature>
<evidence type="ECO:0000313" key="2">
    <source>
        <dbReference type="EMBL" id="WVY93398.1"/>
    </source>
</evidence>
<protein>
    <submittedName>
        <fullName evidence="2">Uncharacterized protein</fullName>
    </submittedName>
</protein>
<gene>
    <name evidence="2" type="ORF">V8G54_032486</name>
</gene>
<dbReference type="Proteomes" id="UP001374535">
    <property type="component" value="Chromosome 10"/>
</dbReference>
<proteinExistence type="predicted"/>
<feature type="compositionally biased region" description="Polar residues" evidence="1">
    <location>
        <begin position="107"/>
        <end position="130"/>
    </location>
</feature>
<sequence length="130" mass="14271">MFEEKLIWSKVHPDPCVNQEGHGRSTMGAEAAGLNPHPYEPHNQSIPPLPILHRHPNPLLHQLGLPTLSLLQPQHYQNMAPLILPQKALGNRTSSDLLAVQVPLPSTPTLDSRTRTPPAQLGTPTEKSLC</sequence>
<organism evidence="2 3">
    <name type="scientific">Vigna mungo</name>
    <name type="common">Black gram</name>
    <name type="synonym">Phaseolus mungo</name>
    <dbReference type="NCBI Taxonomy" id="3915"/>
    <lineage>
        <taxon>Eukaryota</taxon>
        <taxon>Viridiplantae</taxon>
        <taxon>Streptophyta</taxon>
        <taxon>Embryophyta</taxon>
        <taxon>Tracheophyta</taxon>
        <taxon>Spermatophyta</taxon>
        <taxon>Magnoliopsida</taxon>
        <taxon>eudicotyledons</taxon>
        <taxon>Gunneridae</taxon>
        <taxon>Pentapetalae</taxon>
        <taxon>rosids</taxon>
        <taxon>fabids</taxon>
        <taxon>Fabales</taxon>
        <taxon>Fabaceae</taxon>
        <taxon>Papilionoideae</taxon>
        <taxon>50 kb inversion clade</taxon>
        <taxon>NPAAA clade</taxon>
        <taxon>indigoferoid/millettioid clade</taxon>
        <taxon>Phaseoleae</taxon>
        <taxon>Vigna</taxon>
    </lineage>
</organism>
<evidence type="ECO:0000313" key="3">
    <source>
        <dbReference type="Proteomes" id="UP001374535"/>
    </source>
</evidence>
<feature type="region of interest" description="Disordered" evidence="1">
    <location>
        <begin position="22"/>
        <end position="53"/>
    </location>
</feature>
<accession>A0AAQ3MM87</accession>
<name>A0AAQ3MM87_VIGMU</name>
<dbReference type="EMBL" id="CP144691">
    <property type="protein sequence ID" value="WVY93398.1"/>
    <property type="molecule type" value="Genomic_DNA"/>
</dbReference>
<evidence type="ECO:0000256" key="1">
    <source>
        <dbReference type="SAM" id="MobiDB-lite"/>
    </source>
</evidence>
<reference evidence="2 3" key="1">
    <citation type="journal article" date="2023" name="Life. Sci Alliance">
        <title>Evolutionary insights into 3D genome organization and epigenetic landscape of Vigna mungo.</title>
        <authorList>
            <person name="Junaid A."/>
            <person name="Singh B."/>
            <person name="Bhatia S."/>
        </authorList>
    </citation>
    <scope>NUCLEOTIDE SEQUENCE [LARGE SCALE GENOMIC DNA]</scope>
    <source>
        <strain evidence="2">Urdbean</strain>
    </source>
</reference>
<dbReference type="AlphaFoldDB" id="A0AAQ3MM87"/>
<keyword evidence="3" id="KW-1185">Reference proteome</keyword>